<reference evidence="1" key="1">
    <citation type="submission" date="2021-03" db="EMBL/GenBank/DDBJ databases">
        <title>Evolutionary priming and transition to the ectomycorrhizal habit in an iconic lineage of mushroom-forming fungi: is preadaptation a requirement?</title>
        <authorList>
            <consortium name="DOE Joint Genome Institute"/>
            <person name="Looney B.P."/>
            <person name="Miyauchi S."/>
            <person name="Morin E."/>
            <person name="Drula E."/>
            <person name="Courty P.E."/>
            <person name="Chicoki N."/>
            <person name="Fauchery L."/>
            <person name="Kohler A."/>
            <person name="Kuo A."/>
            <person name="LaButti K."/>
            <person name="Pangilinan J."/>
            <person name="Lipzen A."/>
            <person name="Riley R."/>
            <person name="Andreopoulos W."/>
            <person name="He G."/>
            <person name="Johnson J."/>
            <person name="Barry K.W."/>
            <person name="Grigoriev I.V."/>
            <person name="Nagy L."/>
            <person name="Hibbett D."/>
            <person name="Henrissat B."/>
            <person name="Matheny P.B."/>
            <person name="Labbe J."/>
            <person name="Martin A.F."/>
        </authorList>
    </citation>
    <scope>NUCLEOTIDE SEQUENCE</scope>
    <source>
        <strain evidence="1">BPL698</strain>
    </source>
</reference>
<dbReference type="Proteomes" id="UP001207468">
    <property type="component" value="Unassembled WGS sequence"/>
</dbReference>
<dbReference type="EMBL" id="JAGFNK010000008">
    <property type="protein sequence ID" value="KAI9512555.1"/>
    <property type="molecule type" value="Genomic_DNA"/>
</dbReference>
<comment type="caution">
    <text evidence="1">The sequence shown here is derived from an EMBL/GenBank/DDBJ whole genome shotgun (WGS) entry which is preliminary data.</text>
</comment>
<evidence type="ECO:0000313" key="1">
    <source>
        <dbReference type="EMBL" id="KAI9512555.1"/>
    </source>
</evidence>
<gene>
    <name evidence="1" type="ORF">F5148DRAFT_852942</name>
</gene>
<protein>
    <submittedName>
        <fullName evidence="1">Uncharacterized protein</fullName>
    </submittedName>
</protein>
<name>A0ACC0ULG5_9AGAM</name>
<evidence type="ECO:0000313" key="2">
    <source>
        <dbReference type="Proteomes" id="UP001207468"/>
    </source>
</evidence>
<keyword evidence="2" id="KW-1185">Reference proteome</keyword>
<proteinExistence type="predicted"/>
<organism evidence="1 2">
    <name type="scientific">Russula earlei</name>
    <dbReference type="NCBI Taxonomy" id="71964"/>
    <lineage>
        <taxon>Eukaryota</taxon>
        <taxon>Fungi</taxon>
        <taxon>Dikarya</taxon>
        <taxon>Basidiomycota</taxon>
        <taxon>Agaricomycotina</taxon>
        <taxon>Agaricomycetes</taxon>
        <taxon>Russulales</taxon>
        <taxon>Russulaceae</taxon>
        <taxon>Russula</taxon>
    </lineage>
</organism>
<sequence length="327" mass="36611">MDYAIFREELALKYSSYGHALWKPSPEGRYPAVEVGDVGFIHEGYFHRLFNILLPRDDPSHPDGVPPGHEQLKLNINSPTNYTGTLQPNHLRSNGVSDTSDVDRRFVQDPDAAARLYFSCSNRRGALLSLPVPAQRQDTAVRREFTKFIIKHIDEWFAFAQGLGFGIHRREDIILVTGRDLTRSWANIAFQERDQKMSFGVQASRGSDVQWQFTPEGAGGVAFNLGPSGQDLPENQCIFVRGIRVSRITRIFPRLLGAAGPSQIPGDDDTESDAQPISIPANVDTPFIQSYNISLSKHLIVIWLLFMMTTFDASVLNHSKPSTQILC</sequence>
<accession>A0ACC0ULG5</accession>